<dbReference type="PROSITE" id="PS51257">
    <property type="entry name" value="PROKAR_LIPOPROTEIN"/>
    <property type="match status" value="1"/>
</dbReference>
<dbReference type="KEGG" id="stsi:A4E84_16485"/>
<proteinExistence type="predicted"/>
<protein>
    <recommendedName>
        <fullName evidence="5">Lipoprotein</fullName>
    </recommendedName>
</protein>
<feature type="compositionally biased region" description="Low complexity" evidence="1">
    <location>
        <begin position="31"/>
        <end position="57"/>
    </location>
</feature>
<dbReference type="EMBL" id="CP015098">
    <property type="protein sequence ID" value="AMW10964.1"/>
    <property type="molecule type" value="Genomic_DNA"/>
</dbReference>
<gene>
    <name evidence="3" type="ORF">A4E84_16485</name>
</gene>
<keyword evidence="2" id="KW-0732">Signal</keyword>
<dbReference type="STRING" id="1783515.A4E84_16485"/>
<dbReference type="AlphaFoldDB" id="A0A143C0P7"/>
<name>A0A143C0P7_9ACTN</name>
<organism evidence="3 4">
    <name type="scientific">Streptomyces qaidamensis</name>
    <dbReference type="NCBI Taxonomy" id="1783515"/>
    <lineage>
        <taxon>Bacteria</taxon>
        <taxon>Bacillati</taxon>
        <taxon>Actinomycetota</taxon>
        <taxon>Actinomycetes</taxon>
        <taxon>Kitasatosporales</taxon>
        <taxon>Streptomycetaceae</taxon>
        <taxon>Streptomyces</taxon>
        <taxon>Streptomyces aurantiacus group</taxon>
    </lineage>
</organism>
<keyword evidence="4" id="KW-1185">Reference proteome</keyword>
<evidence type="ECO:0000313" key="4">
    <source>
        <dbReference type="Proteomes" id="UP000076096"/>
    </source>
</evidence>
<accession>A0A143C0P7</accession>
<evidence type="ECO:0008006" key="5">
    <source>
        <dbReference type="Google" id="ProtNLM"/>
    </source>
</evidence>
<evidence type="ECO:0000256" key="1">
    <source>
        <dbReference type="SAM" id="MobiDB-lite"/>
    </source>
</evidence>
<dbReference type="Proteomes" id="UP000076096">
    <property type="component" value="Chromosome"/>
</dbReference>
<feature type="region of interest" description="Disordered" evidence="1">
    <location>
        <begin position="28"/>
        <end position="62"/>
    </location>
</feature>
<evidence type="ECO:0000313" key="3">
    <source>
        <dbReference type="EMBL" id="AMW10964.1"/>
    </source>
</evidence>
<feature type="signal peptide" evidence="2">
    <location>
        <begin position="1"/>
        <end position="27"/>
    </location>
</feature>
<sequence>MNRPARLVTAALTASAALLLTACGSGGGDGSSSSDKIAGADPGDKASAPPSASASADGIDRPEIKLPDDMKLVFEGQQTGDAVKDAILADNERAVSTVWQAVASGDLKKSGMGFYYTDTALRGVYNYAKDNNARKTSWAGTLRYFDRQVTVFDKTSAALTYCVDESKANVKDLKTKKVKVVETSPDSYVYYNASVKKDKQGVWQIWSLHEDRGSQRCQP</sequence>
<reference evidence="4" key="1">
    <citation type="submission" date="2016-04" db="EMBL/GenBank/DDBJ databases">
        <authorList>
            <person name="Zhang B."/>
        </authorList>
    </citation>
    <scope>NUCLEOTIDE SEQUENCE [LARGE SCALE GENOMIC DNA]</scope>
    <source>
        <strain evidence="4">S10</strain>
    </source>
</reference>
<evidence type="ECO:0000256" key="2">
    <source>
        <dbReference type="SAM" id="SignalP"/>
    </source>
</evidence>
<dbReference type="RefSeq" id="WP_062927313.1">
    <property type="nucleotide sequence ID" value="NZ_CP015098.1"/>
</dbReference>
<feature type="chain" id="PRO_5038762683" description="Lipoprotein" evidence="2">
    <location>
        <begin position="28"/>
        <end position="219"/>
    </location>
</feature>